<name>A0A556MTH2_9SPHI</name>
<accession>A0A556MTH2</accession>
<keyword evidence="1" id="KW-0732">Signal</keyword>
<evidence type="ECO:0000256" key="1">
    <source>
        <dbReference type="SAM" id="SignalP"/>
    </source>
</evidence>
<organism evidence="2 3">
    <name type="scientific">Mucilaginibacter corticis</name>
    <dbReference type="NCBI Taxonomy" id="2597670"/>
    <lineage>
        <taxon>Bacteria</taxon>
        <taxon>Pseudomonadati</taxon>
        <taxon>Bacteroidota</taxon>
        <taxon>Sphingobacteriia</taxon>
        <taxon>Sphingobacteriales</taxon>
        <taxon>Sphingobacteriaceae</taxon>
        <taxon>Mucilaginibacter</taxon>
    </lineage>
</organism>
<feature type="chain" id="PRO_5021743455" evidence="1">
    <location>
        <begin position="23"/>
        <end position="104"/>
    </location>
</feature>
<sequence>MRLLCFILSVYVIVLTVKPCCADDCRTEQATKTEQAGKLPSKSKECPGCSPFFTCGTCVGFVVAKPLSLDLKLIAESPAKIYADYQQPHVTHVPLSIWQPPQLS</sequence>
<reference evidence="2 3" key="1">
    <citation type="submission" date="2019-07" db="EMBL/GenBank/DDBJ databases">
        <authorList>
            <person name="Huq M.A."/>
        </authorList>
    </citation>
    <scope>NUCLEOTIDE SEQUENCE [LARGE SCALE GENOMIC DNA]</scope>
    <source>
        <strain evidence="2 3">MAH-19</strain>
    </source>
</reference>
<keyword evidence="3" id="KW-1185">Reference proteome</keyword>
<dbReference type="EMBL" id="VLPK01000001">
    <property type="protein sequence ID" value="TSJ43089.1"/>
    <property type="molecule type" value="Genomic_DNA"/>
</dbReference>
<gene>
    <name evidence="2" type="ORF">FO440_02565</name>
</gene>
<protein>
    <submittedName>
        <fullName evidence="2">Uncharacterized protein</fullName>
    </submittedName>
</protein>
<dbReference type="AlphaFoldDB" id="A0A556MTH2"/>
<comment type="caution">
    <text evidence="2">The sequence shown here is derived from an EMBL/GenBank/DDBJ whole genome shotgun (WGS) entry which is preliminary data.</text>
</comment>
<dbReference type="RefSeq" id="WP_144246654.1">
    <property type="nucleotide sequence ID" value="NZ_VLPK01000001.1"/>
</dbReference>
<dbReference type="Proteomes" id="UP000318733">
    <property type="component" value="Unassembled WGS sequence"/>
</dbReference>
<evidence type="ECO:0000313" key="3">
    <source>
        <dbReference type="Proteomes" id="UP000318733"/>
    </source>
</evidence>
<dbReference type="InterPro" id="IPR046601">
    <property type="entry name" value="DUF6660"/>
</dbReference>
<feature type="signal peptide" evidence="1">
    <location>
        <begin position="1"/>
        <end position="22"/>
    </location>
</feature>
<proteinExistence type="predicted"/>
<dbReference type="Pfam" id="PF20365">
    <property type="entry name" value="DUF6660"/>
    <property type="match status" value="1"/>
</dbReference>
<evidence type="ECO:0000313" key="2">
    <source>
        <dbReference type="EMBL" id="TSJ43089.1"/>
    </source>
</evidence>
<dbReference type="OrthoDB" id="671991at2"/>